<evidence type="ECO:0000313" key="3">
    <source>
        <dbReference type="Proteomes" id="UP000828390"/>
    </source>
</evidence>
<reference evidence="2" key="2">
    <citation type="submission" date="2020-11" db="EMBL/GenBank/DDBJ databases">
        <authorList>
            <person name="McCartney M.A."/>
            <person name="Auch B."/>
            <person name="Kono T."/>
            <person name="Mallez S."/>
            <person name="Becker A."/>
            <person name="Gohl D.M."/>
            <person name="Silverstein K.A.T."/>
            <person name="Koren S."/>
            <person name="Bechman K.B."/>
            <person name="Herman A."/>
            <person name="Abrahante J.E."/>
            <person name="Garbe J."/>
        </authorList>
    </citation>
    <scope>NUCLEOTIDE SEQUENCE</scope>
    <source>
        <strain evidence="2">Duluth1</strain>
        <tissue evidence="2">Whole animal</tissue>
    </source>
</reference>
<dbReference type="PROSITE" id="PS50871">
    <property type="entry name" value="C1Q"/>
    <property type="match status" value="1"/>
</dbReference>
<reference evidence="2" key="1">
    <citation type="journal article" date="2019" name="bioRxiv">
        <title>The Genome of the Zebra Mussel, Dreissena polymorpha: A Resource for Invasive Species Research.</title>
        <authorList>
            <person name="McCartney M.A."/>
            <person name="Auch B."/>
            <person name="Kono T."/>
            <person name="Mallez S."/>
            <person name="Zhang Y."/>
            <person name="Obille A."/>
            <person name="Becker A."/>
            <person name="Abrahante J.E."/>
            <person name="Garbe J."/>
            <person name="Badalamenti J.P."/>
            <person name="Herman A."/>
            <person name="Mangelson H."/>
            <person name="Liachko I."/>
            <person name="Sullivan S."/>
            <person name="Sone E.D."/>
            <person name="Koren S."/>
            <person name="Silverstein K.A.T."/>
            <person name="Beckman K.B."/>
            <person name="Gohl D.M."/>
        </authorList>
    </citation>
    <scope>NUCLEOTIDE SEQUENCE</scope>
    <source>
        <strain evidence="2">Duluth1</strain>
        <tissue evidence="2">Whole animal</tissue>
    </source>
</reference>
<evidence type="ECO:0000259" key="1">
    <source>
        <dbReference type="PROSITE" id="PS50871"/>
    </source>
</evidence>
<accession>A0A9D4IBN7</accession>
<protein>
    <recommendedName>
        <fullName evidence="1">C1q domain-containing protein</fullName>
    </recommendedName>
</protein>
<dbReference type="Proteomes" id="UP000828390">
    <property type="component" value="Unassembled WGS sequence"/>
</dbReference>
<dbReference type="EMBL" id="JAIWYP010000010">
    <property type="protein sequence ID" value="KAH3755665.1"/>
    <property type="molecule type" value="Genomic_DNA"/>
</dbReference>
<dbReference type="InterPro" id="IPR001073">
    <property type="entry name" value="C1q_dom"/>
</dbReference>
<dbReference type="Pfam" id="PF00386">
    <property type="entry name" value="C1q"/>
    <property type="match status" value="1"/>
</dbReference>
<feature type="domain" description="C1q" evidence="1">
    <location>
        <begin position="1"/>
        <end position="70"/>
    </location>
</feature>
<dbReference type="AlphaFoldDB" id="A0A9D4IBN7"/>
<keyword evidence="3" id="KW-1185">Reference proteome</keyword>
<gene>
    <name evidence="2" type="ORF">DPMN_190363</name>
</gene>
<dbReference type="Gene3D" id="2.60.120.40">
    <property type="match status" value="1"/>
</dbReference>
<name>A0A9D4IBN7_DREPO</name>
<evidence type="ECO:0000313" key="2">
    <source>
        <dbReference type="EMBL" id="KAH3755665.1"/>
    </source>
</evidence>
<organism evidence="2 3">
    <name type="scientific">Dreissena polymorpha</name>
    <name type="common">Zebra mussel</name>
    <name type="synonym">Mytilus polymorpha</name>
    <dbReference type="NCBI Taxonomy" id="45954"/>
    <lineage>
        <taxon>Eukaryota</taxon>
        <taxon>Metazoa</taxon>
        <taxon>Spiralia</taxon>
        <taxon>Lophotrochozoa</taxon>
        <taxon>Mollusca</taxon>
        <taxon>Bivalvia</taxon>
        <taxon>Autobranchia</taxon>
        <taxon>Heteroconchia</taxon>
        <taxon>Euheterodonta</taxon>
        <taxon>Imparidentia</taxon>
        <taxon>Neoheterodontei</taxon>
        <taxon>Myida</taxon>
        <taxon>Dreissenoidea</taxon>
        <taxon>Dreissenidae</taxon>
        <taxon>Dreissena</taxon>
    </lineage>
</organism>
<proteinExistence type="predicted"/>
<dbReference type="SUPFAM" id="SSF49842">
    <property type="entry name" value="TNF-like"/>
    <property type="match status" value="1"/>
</dbReference>
<sequence>MTTGKDVIFTAVNVNEGQGYNRSNGRFTVSVAGLYVLTVQYCIQDAKWSDLEIVHEGRTLQRAVYQEGDI</sequence>
<dbReference type="InterPro" id="IPR008983">
    <property type="entry name" value="Tumour_necrosis_fac-like_dom"/>
</dbReference>
<comment type="caution">
    <text evidence="2">The sequence shown here is derived from an EMBL/GenBank/DDBJ whole genome shotgun (WGS) entry which is preliminary data.</text>
</comment>